<evidence type="ECO:0000313" key="9">
    <source>
        <dbReference type="Proteomes" id="UP000256428"/>
    </source>
</evidence>
<dbReference type="GO" id="GO:0006260">
    <property type="term" value="P:DNA replication"/>
    <property type="evidence" value="ECO:0007669"/>
    <property type="project" value="UniProtKB-KW"/>
</dbReference>
<dbReference type="Proteomes" id="UP000256428">
    <property type="component" value="Segment"/>
</dbReference>
<dbReference type="Pfam" id="PF01057">
    <property type="entry name" value="Parvo_NS1"/>
    <property type="match status" value="1"/>
</dbReference>
<dbReference type="EMBL" id="KY312551">
    <property type="protein sequence ID" value="AUW34321.1"/>
    <property type="molecule type" value="Genomic_DNA"/>
</dbReference>
<evidence type="ECO:0000256" key="6">
    <source>
        <dbReference type="SAM" id="MobiDB-lite"/>
    </source>
</evidence>
<gene>
    <name evidence="8" type="primary">NS1</name>
</gene>
<reference evidence="8 9" key="1">
    <citation type="submission" date="2016-12" db="EMBL/GenBank/DDBJ databases">
        <title>The Fecal Virome of Red-crowned Cranes.</title>
        <authorList>
            <person name="Yang S."/>
            <person name="Wang Y."/>
            <person name="Zhang W."/>
        </authorList>
    </citation>
    <scope>NUCLEOTIDE SEQUENCE [LARGE SCALE GENOMIC DNA]</scope>
    <source>
        <strain evidence="8">Yc-12</strain>
    </source>
</reference>
<keyword evidence="4" id="KW-0547">Nucleotide-binding</keyword>
<evidence type="ECO:0000256" key="1">
    <source>
        <dbReference type="ARBA" id="ARBA00004147"/>
    </source>
</evidence>
<keyword evidence="2" id="KW-1048">Host nucleus</keyword>
<keyword evidence="9" id="KW-1185">Reference proteome</keyword>
<feature type="region of interest" description="Disordered" evidence="6">
    <location>
        <begin position="534"/>
        <end position="553"/>
    </location>
</feature>
<evidence type="ECO:0000259" key="7">
    <source>
        <dbReference type="PROSITE" id="PS51206"/>
    </source>
</evidence>
<keyword evidence="3" id="KW-0235">DNA replication</keyword>
<dbReference type="PROSITE" id="PS51206">
    <property type="entry name" value="SF3_HELICASE_1"/>
    <property type="match status" value="1"/>
</dbReference>
<dbReference type="InterPro" id="IPR027417">
    <property type="entry name" value="P-loop_NTPase"/>
</dbReference>
<evidence type="ECO:0000256" key="4">
    <source>
        <dbReference type="ARBA" id="ARBA00022741"/>
    </source>
</evidence>
<dbReference type="Gene3D" id="3.40.50.300">
    <property type="entry name" value="P-loop containing nucleotide triphosphate hydrolases"/>
    <property type="match status" value="1"/>
</dbReference>
<dbReference type="GO" id="GO:0019079">
    <property type="term" value="P:viral genome replication"/>
    <property type="evidence" value="ECO:0007669"/>
    <property type="project" value="InterPro"/>
</dbReference>
<dbReference type="GO" id="GO:0005524">
    <property type="term" value="F:ATP binding"/>
    <property type="evidence" value="ECO:0007669"/>
    <property type="project" value="UniProtKB-KW"/>
</dbReference>
<feature type="region of interest" description="Disordered" evidence="6">
    <location>
        <begin position="452"/>
        <end position="476"/>
    </location>
</feature>
<feature type="compositionally biased region" description="Polar residues" evidence="6">
    <location>
        <begin position="541"/>
        <end position="553"/>
    </location>
</feature>
<dbReference type="SUPFAM" id="SSF52540">
    <property type="entry name" value="P-loop containing nucleoside triphosphate hydrolases"/>
    <property type="match status" value="1"/>
</dbReference>
<organism evidence="8 9">
    <name type="scientific">Grus japonensis parvovirus 4</name>
    <dbReference type="NCBI Taxonomy" id="3071219"/>
    <lineage>
        <taxon>Viruses</taxon>
        <taxon>Monodnaviria</taxon>
        <taxon>Shotokuvirae</taxon>
        <taxon>Cossaviricota</taxon>
        <taxon>Quintoviricetes</taxon>
        <taxon>Piccovirales</taxon>
        <taxon>Parvoviridae</taxon>
        <taxon>Hamaparvovirinae</taxon>
        <taxon>Chaphamaparvovirus</taxon>
        <taxon>Chaphamaparvovirus gruiform4</taxon>
    </lineage>
</organism>
<evidence type="ECO:0000313" key="8">
    <source>
        <dbReference type="EMBL" id="AUW34321.1"/>
    </source>
</evidence>
<protein>
    <submittedName>
        <fullName evidence="8">Nonstructural protein 1</fullName>
    </submittedName>
</protein>
<sequence>MASPGPDNGHFYLWHGRTGTGCDLSRNQAETLLVERTLQPRDFEQVEYDLKLLNMQQQLCGIFQCSTALYNPCTDPLLYAMLFSDLTTVTKWAATAEFNKDGIFHVHCIFKTAVRPDSLRRTINTIWPKLTNSVTFLHKWGADGTVECLKLQRAHKPEGMMQYMMKGPSWICSNDEHYLQCLSDIANHGLHERFKAPKEPDNEPPQMNPMADEITSVIIAHHCRTLEDCIKAAPAIMGKYLHKPGFSSIVQNCITFVHATAGNFGLQRFEKFEPDPEQIHMILLHQGVNPTQFDQLFHSWITKKHPKRNTICLIGPSNTGKSAFIAGLKENVPWGEIINSNNFAFEGLQNGFIGVWEEPLCSAELAEKTKQITEGMPTMIPIKFRKPVKLERTPIIITTNHDLWRFCSSEEEAFRNRMWIIPWEAPVQNTFYYPRTSNNGCKCRYCRASCGSTETDGSGSTSGLQSTEQSISTTESLRTDITTTMGSGSMPESREGICGSITSTDTNIQQTESSGYRIESSTTIDQYFTTRTRTNRSSNTMHRANSPQPSTSYAMESELNRRRDESNMGSNAETNTTIITRKRTFSTMPEHARDHTYTTSTPSIMVSRQTTSKKSKIRVQTKKQRVDQSLGAKVGAIKLDLHVPSKSNWQDYLSWLYHIYGP</sequence>
<dbReference type="GO" id="GO:0042025">
    <property type="term" value="C:host cell nucleus"/>
    <property type="evidence" value="ECO:0007669"/>
    <property type="project" value="UniProtKB-SubCell"/>
</dbReference>
<evidence type="ECO:0000256" key="3">
    <source>
        <dbReference type="ARBA" id="ARBA00022705"/>
    </source>
</evidence>
<evidence type="ECO:0000256" key="5">
    <source>
        <dbReference type="ARBA" id="ARBA00022840"/>
    </source>
</evidence>
<feature type="domain" description="SF3 helicase" evidence="7">
    <location>
        <begin position="288"/>
        <end position="436"/>
    </location>
</feature>
<comment type="subcellular location">
    <subcellularLocation>
        <location evidence="1">Host nucleus</location>
    </subcellularLocation>
</comment>
<name>A0A2K9YNA5_9VIRU</name>
<proteinExistence type="predicted"/>
<dbReference type="InterPro" id="IPR001257">
    <property type="entry name" value="Parvovirus_NS1_helicase"/>
</dbReference>
<evidence type="ECO:0000256" key="2">
    <source>
        <dbReference type="ARBA" id="ARBA00022562"/>
    </source>
</evidence>
<dbReference type="InterPro" id="IPR014015">
    <property type="entry name" value="Helicase_SF3_DNA-vir"/>
</dbReference>
<keyword evidence="5" id="KW-0067">ATP-binding</keyword>
<accession>A0A2K9YNA5</accession>